<dbReference type="EMBL" id="FNOV01000008">
    <property type="protein sequence ID" value="SDY40618.1"/>
    <property type="molecule type" value="Genomic_DNA"/>
</dbReference>
<evidence type="ECO:0000313" key="3">
    <source>
        <dbReference type="Proteomes" id="UP000199249"/>
    </source>
</evidence>
<gene>
    <name evidence="2" type="ORF">SAMN04488069_108129</name>
</gene>
<evidence type="ECO:0000256" key="1">
    <source>
        <dbReference type="SAM" id="SignalP"/>
    </source>
</evidence>
<sequence>MLTYLLLRYAMLLKLPLASLLTTSLLLAGNASQAQSQLEPPLATTYATPAPAAARQVYSAADPISSLLYNGPEYVNYAMRYAARVGHQFFLTPDPQPGSALYRAQPFDNLQLQYDVVLDQVVIKQPTSPLTLRLVNEKLDRFTIAGHLFEKLQADTTAGGLAATGYYEVLAEGPVQLLARRAKRQLERIESRVVRAEYVTADRLYAHRDGRYYPLNSKSAVQKLLADREPEVRAYVRQNKLKLNKKRFENDALTLVNYYNQLLPR</sequence>
<reference evidence="3" key="1">
    <citation type="submission" date="2016-10" db="EMBL/GenBank/DDBJ databases">
        <authorList>
            <person name="Varghese N."/>
            <person name="Submissions S."/>
        </authorList>
    </citation>
    <scope>NUCLEOTIDE SEQUENCE [LARGE SCALE GENOMIC DNA]</scope>
    <source>
        <strain evidence="3">CGMCC 1.8975</strain>
    </source>
</reference>
<keyword evidence="1" id="KW-0732">Signal</keyword>
<evidence type="ECO:0000313" key="2">
    <source>
        <dbReference type="EMBL" id="SDY40618.1"/>
    </source>
</evidence>
<name>A0A1H3JMH7_9BACT</name>
<accession>A0A1H3JMH7</accession>
<dbReference type="Proteomes" id="UP000199249">
    <property type="component" value="Unassembled WGS sequence"/>
</dbReference>
<feature type="signal peptide" evidence="1">
    <location>
        <begin position="1"/>
        <end position="28"/>
    </location>
</feature>
<dbReference type="AlphaFoldDB" id="A0A1H3JMH7"/>
<proteinExistence type="predicted"/>
<organism evidence="2 3">
    <name type="scientific">Hymenobacter psychrophilus</name>
    <dbReference type="NCBI Taxonomy" id="651662"/>
    <lineage>
        <taxon>Bacteria</taxon>
        <taxon>Pseudomonadati</taxon>
        <taxon>Bacteroidota</taxon>
        <taxon>Cytophagia</taxon>
        <taxon>Cytophagales</taxon>
        <taxon>Hymenobacteraceae</taxon>
        <taxon>Hymenobacter</taxon>
    </lineage>
</organism>
<feature type="chain" id="PRO_5011530134" evidence="1">
    <location>
        <begin position="29"/>
        <end position="265"/>
    </location>
</feature>
<protein>
    <submittedName>
        <fullName evidence="2">Uncharacterized protein</fullName>
    </submittedName>
</protein>
<keyword evidence="3" id="KW-1185">Reference proteome</keyword>
<dbReference type="STRING" id="651662.SAMN04488069_108129"/>